<evidence type="ECO:0000313" key="4">
    <source>
        <dbReference type="Proteomes" id="UP000284189"/>
    </source>
</evidence>
<keyword evidence="5" id="KW-1185">Reference proteome</keyword>
<evidence type="ECO:0000313" key="2">
    <source>
        <dbReference type="EMBL" id="RIV73217.1"/>
    </source>
</evidence>
<protein>
    <submittedName>
        <fullName evidence="2">DUF2202 domain-containing protein</fullName>
    </submittedName>
</protein>
<dbReference type="RefSeq" id="WP_119638912.1">
    <property type="nucleotide sequence ID" value="NZ_QXFJ01000009.1"/>
</dbReference>
<evidence type="ECO:0000313" key="3">
    <source>
        <dbReference type="EMBL" id="TXK07030.1"/>
    </source>
</evidence>
<dbReference type="InterPro" id="IPR019243">
    <property type="entry name" value="DUF2202"/>
</dbReference>
<dbReference type="EMBL" id="QXFJ01000009">
    <property type="protein sequence ID" value="RIV73217.1"/>
    <property type="molecule type" value="Genomic_DNA"/>
</dbReference>
<dbReference type="Pfam" id="PF09968">
    <property type="entry name" value="DUF2202"/>
    <property type="match status" value="1"/>
</dbReference>
<evidence type="ECO:0000259" key="1">
    <source>
        <dbReference type="Pfam" id="PF09968"/>
    </source>
</evidence>
<reference evidence="3 5" key="2">
    <citation type="submission" date="2019-07" db="EMBL/GenBank/DDBJ databases">
        <title>Draft genome of two Muricauda strains isolated from deep sea.</title>
        <authorList>
            <person name="Sun C."/>
        </authorList>
    </citation>
    <scope>NUCLEOTIDE SEQUENCE [LARGE SCALE GENOMIC DNA]</scope>
    <source>
        <strain evidence="3 5">NH166</strain>
    </source>
</reference>
<reference evidence="2 4" key="1">
    <citation type="submission" date="2018-08" db="EMBL/GenBank/DDBJ databases">
        <title>Proposal of Muricauda 72 sp.nov. and Muricauda NH166 sp.nov., isolated from seawater.</title>
        <authorList>
            <person name="Cheng H."/>
            <person name="Wu Y.-H."/>
            <person name="Guo L.-L."/>
            <person name="Xu X.-W."/>
        </authorList>
    </citation>
    <scope>NUCLEOTIDE SEQUENCE [LARGE SCALE GENOMIC DNA]</scope>
    <source>
        <strain evidence="2 4">NH166</strain>
    </source>
</reference>
<evidence type="ECO:0000313" key="5">
    <source>
        <dbReference type="Proteomes" id="UP000321528"/>
    </source>
</evidence>
<feature type="domain" description="DUF2202" evidence="1">
    <location>
        <begin position="50"/>
        <end position="207"/>
    </location>
</feature>
<sequence>MKVKVKEFSWVVLSILISIPMFWGCSDNGDSVVENAIIDDEATAIISEEDKNALLFMLEEEKLARDTYAFLYDTWGMVQFNNIKQSEELHMTAVVTLLDAFNVDYEILPNGEFDNNDLQALYNKFEEDGVMDEVSALKIGATIEDLDIVDLEEHIQATTNSDIASVFASLQCGSRNHLRSFTQSLENIGSSYEPQFLTVEEYQSILDDSHEQCN</sequence>
<dbReference type="CDD" id="cd01048">
    <property type="entry name" value="Ferritin_like_AB2"/>
    <property type="match status" value="1"/>
</dbReference>
<dbReference type="InterPro" id="IPR012347">
    <property type="entry name" value="Ferritin-like"/>
</dbReference>
<dbReference type="InterPro" id="IPR009078">
    <property type="entry name" value="Ferritin-like_SF"/>
</dbReference>
<dbReference type="SUPFAM" id="SSF47240">
    <property type="entry name" value="Ferritin-like"/>
    <property type="match status" value="1"/>
</dbReference>
<dbReference type="AlphaFoldDB" id="A0A418NBT5"/>
<name>A0A418NBT5_9FLAO</name>
<comment type="caution">
    <text evidence="2">The sequence shown here is derived from an EMBL/GenBank/DDBJ whole genome shotgun (WGS) entry which is preliminary data.</text>
</comment>
<organism evidence="2 4">
    <name type="scientific">Flagellimonas aequoris</name>
    <dbReference type="NCBI Taxonomy" id="2306997"/>
    <lineage>
        <taxon>Bacteria</taxon>
        <taxon>Pseudomonadati</taxon>
        <taxon>Bacteroidota</taxon>
        <taxon>Flavobacteriia</taxon>
        <taxon>Flavobacteriales</taxon>
        <taxon>Flavobacteriaceae</taxon>
        <taxon>Flagellimonas</taxon>
    </lineage>
</organism>
<accession>A0A418NBT5</accession>
<dbReference type="Gene3D" id="1.20.1260.10">
    <property type="match status" value="1"/>
</dbReference>
<dbReference type="Proteomes" id="UP000284189">
    <property type="component" value="Unassembled WGS sequence"/>
</dbReference>
<dbReference type="OrthoDB" id="9801086at2"/>
<dbReference type="EMBL" id="VNWL01000008">
    <property type="protein sequence ID" value="TXK07030.1"/>
    <property type="molecule type" value="Genomic_DNA"/>
</dbReference>
<gene>
    <name evidence="2" type="ORF">D2U88_03505</name>
    <name evidence="3" type="ORF">FQ019_03485</name>
</gene>
<dbReference type="Proteomes" id="UP000321528">
    <property type="component" value="Unassembled WGS sequence"/>
</dbReference>
<proteinExistence type="predicted"/>